<evidence type="ECO:0000256" key="1">
    <source>
        <dbReference type="SAM" id="Phobius"/>
    </source>
</evidence>
<feature type="chain" id="PRO_5002180723" evidence="2">
    <location>
        <begin position="24"/>
        <end position="212"/>
    </location>
</feature>
<evidence type="ECO:0000256" key="2">
    <source>
        <dbReference type="SAM" id="SignalP"/>
    </source>
</evidence>
<keyword evidence="2" id="KW-0732">Signal</keyword>
<sequence length="212" mass="23555">MMTLALILWIPSTLLSFLANANAAGGIVGVVPVAGGFLSEIFPWKKSSFLDGRTSRIRQKLGSWFLERDFSLDLWNAVFLDSPASYFIFSFTSGLVLVAYSYATAFLLSRWLETMETLFICTRNTATLGDCARPGYWGWIHAVSLASSLSPGIAETARISRFWRLVEWGWETGGLEDPIKPVSIVIHVLNTSTLTYASSTTNTELARYVEMM</sequence>
<dbReference type="Proteomes" id="UP000054248">
    <property type="component" value="Unassembled WGS sequence"/>
</dbReference>
<organism evidence="3 4">
    <name type="scientific">Tulasnella calospora MUT 4182</name>
    <dbReference type="NCBI Taxonomy" id="1051891"/>
    <lineage>
        <taxon>Eukaryota</taxon>
        <taxon>Fungi</taxon>
        <taxon>Dikarya</taxon>
        <taxon>Basidiomycota</taxon>
        <taxon>Agaricomycotina</taxon>
        <taxon>Agaricomycetes</taxon>
        <taxon>Cantharellales</taxon>
        <taxon>Tulasnellaceae</taxon>
        <taxon>Tulasnella</taxon>
    </lineage>
</organism>
<keyword evidence="1" id="KW-0472">Membrane</keyword>
<keyword evidence="1" id="KW-0812">Transmembrane</keyword>
<accession>A0A0C3QG59</accession>
<feature type="signal peptide" evidence="2">
    <location>
        <begin position="1"/>
        <end position="23"/>
    </location>
</feature>
<evidence type="ECO:0000313" key="4">
    <source>
        <dbReference type="Proteomes" id="UP000054248"/>
    </source>
</evidence>
<dbReference type="HOGENOM" id="CLU_1300486_0_0_1"/>
<feature type="transmembrane region" description="Helical" evidence="1">
    <location>
        <begin position="84"/>
        <end position="108"/>
    </location>
</feature>
<proteinExistence type="predicted"/>
<keyword evidence="1" id="KW-1133">Transmembrane helix</keyword>
<protein>
    <submittedName>
        <fullName evidence="3">Uncharacterized protein</fullName>
    </submittedName>
</protein>
<name>A0A0C3QG59_9AGAM</name>
<evidence type="ECO:0000313" key="3">
    <source>
        <dbReference type="EMBL" id="KIO24399.1"/>
    </source>
</evidence>
<dbReference type="EMBL" id="KN823062">
    <property type="protein sequence ID" value="KIO24399.1"/>
    <property type="molecule type" value="Genomic_DNA"/>
</dbReference>
<reference evidence="3 4" key="1">
    <citation type="submission" date="2014-04" db="EMBL/GenBank/DDBJ databases">
        <authorList>
            <consortium name="DOE Joint Genome Institute"/>
            <person name="Kuo A."/>
            <person name="Girlanda M."/>
            <person name="Perotto S."/>
            <person name="Kohler A."/>
            <person name="Nagy L.G."/>
            <person name="Floudas D."/>
            <person name="Copeland A."/>
            <person name="Barry K.W."/>
            <person name="Cichocki N."/>
            <person name="Veneault-Fourrey C."/>
            <person name="LaButti K."/>
            <person name="Lindquist E.A."/>
            <person name="Lipzen A."/>
            <person name="Lundell T."/>
            <person name="Morin E."/>
            <person name="Murat C."/>
            <person name="Sun H."/>
            <person name="Tunlid A."/>
            <person name="Henrissat B."/>
            <person name="Grigoriev I.V."/>
            <person name="Hibbett D.S."/>
            <person name="Martin F."/>
            <person name="Nordberg H.P."/>
            <person name="Cantor M.N."/>
            <person name="Hua S.X."/>
        </authorList>
    </citation>
    <scope>NUCLEOTIDE SEQUENCE [LARGE SCALE GENOMIC DNA]</scope>
    <source>
        <strain evidence="3 4">MUT 4182</strain>
    </source>
</reference>
<reference evidence="4" key="2">
    <citation type="submission" date="2015-01" db="EMBL/GenBank/DDBJ databases">
        <title>Evolutionary Origins and Diversification of the Mycorrhizal Mutualists.</title>
        <authorList>
            <consortium name="DOE Joint Genome Institute"/>
            <consortium name="Mycorrhizal Genomics Consortium"/>
            <person name="Kohler A."/>
            <person name="Kuo A."/>
            <person name="Nagy L.G."/>
            <person name="Floudas D."/>
            <person name="Copeland A."/>
            <person name="Barry K.W."/>
            <person name="Cichocki N."/>
            <person name="Veneault-Fourrey C."/>
            <person name="LaButti K."/>
            <person name="Lindquist E.A."/>
            <person name="Lipzen A."/>
            <person name="Lundell T."/>
            <person name="Morin E."/>
            <person name="Murat C."/>
            <person name="Riley R."/>
            <person name="Ohm R."/>
            <person name="Sun H."/>
            <person name="Tunlid A."/>
            <person name="Henrissat B."/>
            <person name="Grigoriev I.V."/>
            <person name="Hibbett D.S."/>
            <person name="Martin F."/>
        </authorList>
    </citation>
    <scope>NUCLEOTIDE SEQUENCE [LARGE SCALE GENOMIC DNA]</scope>
    <source>
        <strain evidence="4">MUT 4182</strain>
    </source>
</reference>
<dbReference type="AlphaFoldDB" id="A0A0C3QG59"/>
<gene>
    <name evidence="3" type="ORF">M407DRAFT_8967</name>
</gene>
<keyword evidence="4" id="KW-1185">Reference proteome</keyword>